<comment type="caution">
    <text evidence="1">The sequence shown here is derived from an EMBL/GenBank/DDBJ whole genome shotgun (WGS) entry which is preliminary data.</text>
</comment>
<organism evidence="1">
    <name type="scientific">marine sediment metagenome</name>
    <dbReference type="NCBI Taxonomy" id="412755"/>
    <lineage>
        <taxon>unclassified sequences</taxon>
        <taxon>metagenomes</taxon>
        <taxon>ecological metagenomes</taxon>
    </lineage>
</organism>
<protein>
    <submittedName>
        <fullName evidence="1">Uncharacterized protein</fullName>
    </submittedName>
</protein>
<dbReference type="EMBL" id="LAZR01051854">
    <property type="protein sequence ID" value="KKK84269.1"/>
    <property type="molecule type" value="Genomic_DNA"/>
</dbReference>
<sequence>TMSKSGQAFVAATDGHSFTLYAVMRAMGIPLSEEQEKFQSYLERTYPAVVDKNEPKEDYNASV</sequence>
<name>A0A0F9B0R0_9ZZZZ</name>
<dbReference type="AlphaFoldDB" id="A0A0F9B0R0"/>
<proteinExistence type="predicted"/>
<evidence type="ECO:0000313" key="1">
    <source>
        <dbReference type="EMBL" id="KKK84269.1"/>
    </source>
</evidence>
<accession>A0A0F9B0R0</accession>
<gene>
    <name evidence="1" type="ORF">LCGC14_2785020</name>
</gene>
<feature type="non-terminal residue" evidence="1">
    <location>
        <position position="1"/>
    </location>
</feature>
<reference evidence="1" key="1">
    <citation type="journal article" date="2015" name="Nature">
        <title>Complex archaea that bridge the gap between prokaryotes and eukaryotes.</title>
        <authorList>
            <person name="Spang A."/>
            <person name="Saw J.H."/>
            <person name="Jorgensen S.L."/>
            <person name="Zaremba-Niedzwiedzka K."/>
            <person name="Martijn J."/>
            <person name="Lind A.E."/>
            <person name="van Eijk R."/>
            <person name="Schleper C."/>
            <person name="Guy L."/>
            <person name="Ettema T.J."/>
        </authorList>
    </citation>
    <scope>NUCLEOTIDE SEQUENCE</scope>
</reference>